<evidence type="ECO:0000313" key="3">
    <source>
        <dbReference type="Proteomes" id="UP001417504"/>
    </source>
</evidence>
<feature type="domain" description="O-acyltransferase WSD1 C-terminal" evidence="1">
    <location>
        <begin position="152"/>
        <end position="299"/>
    </location>
</feature>
<dbReference type="EMBL" id="JBBNAE010000007">
    <property type="protein sequence ID" value="KAK9109141.1"/>
    <property type="molecule type" value="Genomic_DNA"/>
</dbReference>
<sequence length="307" mass="34551">MNVLRRADDPLLPLSFPNVSLGPKTARNNGCGCGFTLKCFNTISDVGVMISRGMYLKDHKTVVRSGKPQVHLEPILVSVITLLLEDIKQVKSKVQGSVNDVITGLIYYAIHLYMFKKEKDLRGKRMTSLAMLNMRSLTGFSNIDEMMKAGIWGNGSITLSMPIPTFIPEKHIDCDPLEFIRRAKKNMKRIRHSMLVQFTMPLAKMLKRVKGAEGLAEFVYSTMKNTTTLITNVIGPHEKMAMVGCPVSDFYYIVTGIPQRLIFTVISYLGSLKVAVTMEKDFIDFQLFTFCMNEAFQKILQAACDKN</sequence>
<dbReference type="GO" id="GO:0019432">
    <property type="term" value="P:triglyceride biosynthetic process"/>
    <property type="evidence" value="ECO:0007669"/>
    <property type="project" value="TreeGrafter"/>
</dbReference>
<dbReference type="InterPro" id="IPR009721">
    <property type="entry name" value="O-acyltransferase_WSD1_C"/>
</dbReference>
<organism evidence="2 3">
    <name type="scientific">Stephania japonica</name>
    <dbReference type="NCBI Taxonomy" id="461633"/>
    <lineage>
        <taxon>Eukaryota</taxon>
        <taxon>Viridiplantae</taxon>
        <taxon>Streptophyta</taxon>
        <taxon>Embryophyta</taxon>
        <taxon>Tracheophyta</taxon>
        <taxon>Spermatophyta</taxon>
        <taxon>Magnoliopsida</taxon>
        <taxon>Ranunculales</taxon>
        <taxon>Menispermaceae</taxon>
        <taxon>Menispermoideae</taxon>
        <taxon>Cissampelideae</taxon>
        <taxon>Stephania</taxon>
    </lineage>
</organism>
<dbReference type="PANTHER" id="PTHR31650:SF34">
    <property type="entry name" value="O-ACYLTRANSFERASE WSD1-LIKE ISOFORM X1"/>
    <property type="match status" value="1"/>
</dbReference>
<dbReference type="AlphaFoldDB" id="A0AAP0I5T7"/>
<dbReference type="PANTHER" id="PTHR31650">
    <property type="entry name" value="O-ACYLTRANSFERASE (WSD1-LIKE) FAMILY PROTEIN"/>
    <property type="match status" value="1"/>
</dbReference>
<reference evidence="2 3" key="1">
    <citation type="submission" date="2024-01" db="EMBL/GenBank/DDBJ databases">
        <title>Genome assemblies of Stephania.</title>
        <authorList>
            <person name="Yang L."/>
        </authorList>
    </citation>
    <scope>NUCLEOTIDE SEQUENCE [LARGE SCALE GENOMIC DNA]</scope>
    <source>
        <strain evidence="2">QJT</strain>
        <tissue evidence="2">Leaf</tissue>
    </source>
</reference>
<protein>
    <recommendedName>
        <fullName evidence="1">O-acyltransferase WSD1 C-terminal domain-containing protein</fullName>
    </recommendedName>
</protein>
<proteinExistence type="predicted"/>
<dbReference type="Pfam" id="PF06974">
    <property type="entry name" value="WS_DGAT_C"/>
    <property type="match status" value="1"/>
</dbReference>
<dbReference type="GO" id="GO:0005886">
    <property type="term" value="C:plasma membrane"/>
    <property type="evidence" value="ECO:0007669"/>
    <property type="project" value="TreeGrafter"/>
</dbReference>
<keyword evidence="3" id="KW-1185">Reference proteome</keyword>
<comment type="caution">
    <text evidence="2">The sequence shown here is derived from an EMBL/GenBank/DDBJ whole genome shotgun (WGS) entry which is preliminary data.</text>
</comment>
<dbReference type="Proteomes" id="UP001417504">
    <property type="component" value="Unassembled WGS sequence"/>
</dbReference>
<accession>A0AAP0I5T7</accession>
<evidence type="ECO:0000313" key="2">
    <source>
        <dbReference type="EMBL" id="KAK9109141.1"/>
    </source>
</evidence>
<gene>
    <name evidence="2" type="ORF">Sjap_017201</name>
</gene>
<evidence type="ECO:0000259" key="1">
    <source>
        <dbReference type="Pfam" id="PF06974"/>
    </source>
</evidence>
<dbReference type="InterPro" id="IPR045034">
    <property type="entry name" value="O-acyltransferase_WSD1-like"/>
</dbReference>
<name>A0AAP0I5T7_9MAGN</name>
<dbReference type="GO" id="GO:0008374">
    <property type="term" value="F:O-acyltransferase activity"/>
    <property type="evidence" value="ECO:0007669"/>
    <property type="project" value="InterPro"/>
</dbReference>